<proteinExistence type="predicted"/>
<keyword evidence="2" id="KW-1185">Reference proteome</keyword>
<evidence type="ECO:0000313" key="2">
    <source>
        <dbReference type="Proteomes" id="UP000260583"/>
    </source>
</evidence>
<gene>
    <name evidence="1" type="ORF">CPT_Scapp_013</name>
</gene>
<name>A0A345L6P0_9CAUD</name>
<accession>A0A345L6P0</accession>
<reference evidence="2" key="1">
    <citation type="submission" date="2018-06" db="EMBL/GenBank/DDBJ databases">
        <title>Complete genome of Serratia marcescens Siphophage Scapp.</title>
        <authorList>
            <person name="Koehler B.T."/>
            <person name="Bonasera R."/>
            <person name="Liu M."/>
            <person name="Kongari R."/>
        </authorList>
    </citation>
    <scope>NUCLEOTIDE SEQUENCE [LARGE SCALE GENOMIC DNA]</scope>
</reference>
<sequence length="108" mass="12521">MAKSKWGRGLDEVRADEIKVGDVVMRVVDAPVFEVTRIKTIARTGQLRIWGDDDSFTIWPHSYMWRYKNWNAKHTHDERLAQLSAEKRRLGRLLRKASPTGRSPRGCS</sequence>
<organism evidence="1 2">
    <name type="scientific">Serratia phage Scapp</name>
    <dbReference type="NCBI Taxonomy" id="2282409"/>
    <lineage>
        <taxon>Viruses</taxon>
        <taxon>Duplodnaviria</taxon>
        <taxon>Heunggongvirae</taxon>
        <taxon>Uroviricota</taxon>
        <taxon>Caudoviricetes</taxon>
        <taxon>Scappvirus</taxon>
        <taxon>Scappvirus scapp</taxon>
    </lineage>
</organism>
<dbReference type="Proteomes" id="UP000260583">
    <property type="component" value="Segment"/>
</dbReference>
<protein>
    <submittedName>
        <fullName evidence="1">Uncharacterized protein</fullName>
    </submittedName>
</protein>
<dbReference type="EMBL" id="MH553517">
    <property type="protein sequence ID" value="AXH50942.1"/>
    <property type="molecule type" value="Genomic_DNA"/>
</dbReference>
<evidence type="ECO:0000313" key="1">
    <source>
        <dbReference type="EMBL" id="AXH50942.1"/>
    </source>
</evidence>